<feature type="compositionally biased region" description="Low complexity" evidence="1">
    <location>
        <begin position="584"/>
        <end position="601"/>
    </location>
</feature>
<feature type="compositionally biased region" description="Polar residues" evidence="1">
    <location>
        <begin position="485"/>
        <end position="496"/>
    </location>
</feature>
<feature type="compositionally biased region" description="Low complexity" evidence="1">
    <location>
        <begin position="712"/>
        <end position="731"/>
    </location>
</feature>
<accession>J9D8J0</accession>
<evidence type="ECO:0000256" key="1">
    <source>
        <dbReference type="SAM" id="MobiDB-lite"/>
    </source>
</evidence>
<feature type="region of interest" description="Disordered" evidence="1">
    <location>
        <begin position="474"/>
        <end position="496"/>
    </location>
</feature>
<comment type="caution">
    <text evidence="2">The sequence shown here is derived from an EMBL/GenBank/DDBJ whole genome shotgun (WGS) entry which is preliminary data.</text>
</comment>
<keyword evidence="3" id="KW-1185">Reference proteome</keyword>
<feature type="compositionally biased region" description="Polar residues" evidence="1">
    <location>
        <begin position="611"/>
        <end position="625"/>
    </location>
</feature>
<gene>
    <name evidence="2" type="ORF">EDEG_01865</name>
</gene>
<feature type="compositionally biased region" description="Acidic residues" evidence="1">
    <location>
        <begin position="779"/>
        <end position="789"/>
    </location>
</feature>
<dbReference type="InParanoid" id="J9D8J0"/>
<dbReference type="Proteomes" id="UP000003163">
    <property type="component" value="Unassembled WGS sequence"/>
</dbReference>
<feature type="compositionally biased region" description="Polar residues" evidence="1">
    <location>
        <begin position="793"/>
        <end position="814"/>
    </location>
</feature>
<feature type="compositionally biased region" description="Polar residues" evidence="1">
    <location>
        <begin position="516"/>
        <end position="549"/>
    </location>
</feature>
<reference evidence="3" key="2">
    <citation type="submission" date="2015-07" db="EMBL/GenBank/DDBJ databases">
        <title>Contrasting host-pathogen interactions and genome evolution in two generalist and specialist microsporidian pathogens of mosquitoes.</title>
        <authorList>
            <consortium name="The Broad Institute Genomics Platform"/>
            <consortium name="The Broad Institute Genome Sequencing Center for Infectious Disease"/>
            <person name="Cuomo C.A."/>
            <person name="Sanscrainte N.D."/>
            <person name="Goldberg J.M."/>
            <person name="Heiman D."/>
            <person name="Young S."/>
            <person name="Zeng Q."/>
            <person name="Becnel J.J."/>
            <person name="Birren B.W."/>
        </authorList>
    </citation>
    <scope>NUCLEOTIDE SEQUENCE [LARGE SCALE GENOMIC DNA]</scope>
    <source>
        <strain evidence="3">USNM 41457</strain>
    </source>
</reference>
<dbReference type="AlphaFoldDB" id="J9D8J0"/>
<dbReference type="EMBL" id="AFBI03000029">
    <property type="protein sequence ID" value="EJW03839.1"/>
    <property type="molecule type" value="Genomic_DNA"/>
</dbReference>
<feature type="compositionally biased region" description="Polar residues" evidence="1">
    <location>
        <begin position="416"/>
        <end position="434"/>
    </location>
</feature>
<feature type="compositionally biased region" description="Polar residues" evidence="1">
    <location>
        <begin position="762"/>
        <end position="773"/>
    </location>
</feature>
<feature type="compositionally biased region" description="Low complexity" evidence="1">
    <location>
        <begin position="751"/>
        <end position="761"/>
    </location>
</feature>
<feature type="region of interest" description="Disordered" evidence="1">
    <location>
        <begin position="667"/>
        <end position="691"/>
    </location>
</feature>
<dbReference type="VEuPathDB" id="MicrosporidiaDB:EDEG_01865"/>
<name>J9D8J0_EDHAE</name>
<feature type="region of interest" description="Disordered" evidence="1">
    <location>
        <begin position="403"/>
        <end position="434"/>
    </location>
</feature>
<feature type="compositionally biased region" description="Basic residues" evidence="1">
    <location>
        <begin position="842"/>
        <end position="851"/>
    </location>
</feature>
<feature type="region of interest" description="Disordered" evidence="1">
    <location>
        <begin position="707"/>
        <end position="731"/>
    </location>
</feature>
<feature type="region of interest" description="Disordered" evidence="1">
    <location>
        <begin position="582"/>
        <end position="625"/>
    </location>
</feature>
<organism evidence="2 3">
    <name type="scientific">Edhazardia aedis (strain USNM 41457)</name>
    <name type="common">Microsporidian parasite</name>
    <dbReference type="NCBI Taxonomy" id="1003232"/>
    <lineage>
        <taxon>Eukaryota</taxon>
        <taxon>Fungi</taxon>
        <taxon>Fungi incertae sedis</taxon>
        <taxon>Microsporidia</taxon>
        <taxon>Edhazardia</taxon>
    </lineage>
</organism>
<feature type="region of interest" description="Disordered" evidence="1">
    <location>
        <begin position="750"/>
        <end position="851"/>
    </location>
</feature>
<evidence type="ECO:0000313" key="2">
    <source>
        <dbReference type="EMBL" id="EJW03839.1"/>
    </source>
</evidence>
<proteinExistence type="predicted"/>
<feature type="compositionally biased region" description="Low complexity" evidence="1">
    <location>
        <begin position="403"/>
        <end position="415"/>
    </location>
</feature>
<sequence>MNSSGQVLSLCGSKRPKMHSINSLGNCEDVKIIADHKNHYKLNAGGVDLCFAGNDQGLVECDDMSKKNELWRFMPHGKAYKIYSDNMKSENGEKKKFCLTSTPESDLLKTALCEDDNELQNFKIKKLRNAMKNGKLKELCKEKDDSSDDDDDSRNKKSKIPLKYLLDKFKNGDKKEKRLCIADCSDDFNFDELKNIAIPDRFSFDRKKQPDNILDTLFENSYLKSPGLYGGNTGFNEKDNILNQICDTSNQVQEVPKKMYIVPPAQAQSYYTGNTGGNVGNTGGYTNTPYSAGRNTPNIGNTSYAGNTSAQGKIQICEPVKVTYYNPPTSQQQIAGDAQRTANNQQAASTPVQNNVSQQSNTYTPQASSQLADNSVPKTQSNIVYAKIPEICIATEQLRNVTSNTSSNTGNTNSNQTGAASPNDAENTSNTGVNPTARTLVCEVADKNSTGGSNTSDNVKNYVPSYIQPSAQTIAPPVAAKNENRTSTPTVSEASNTQAQICVLSSSATPIPGSAGLNTSQQTSTPVRENSTSPQQVYTPPSSAQNSVQPAKKSTYPAQVVKIPSIESSQLQSAPTLCITTDQSNTSSTSNTGAGTSNTSTSGGGNVVFLTPSSSQKVDTPVESSQKVEAPVEADVASEKQEVPQEFLCVESVSHVLPRSENLIKIDNSNKSNNNSKNIGNSSIAGSGKSNTSNLVELECENTEVSINTPHQGTSQGVTQQPPQPVQPVQVAQEPTVKYMVEIPLKQLVESSNTSNTSNTNKPVTTASNTATPSKGEEVCLEVESGEEEQPTKKQNIPPTRSQKSNIAMPQNTIECVEQKPHRKIQTPNTQKIIKRNDTPKLAKHKNAKNS</sequence>
<feature type="region of interest" description="Disordered" evidence="1">
    <location>
        <begin position="328"/>
        <end position="375"/>
    </location>
</feature>
<protein>
    <submittedName>
        <fullName evidence="2">Uncharacterized protein</fullName>
    </submittedName>
</protein>
<dbReference type="HOGENOM" id="CLU_335235_0_0_1"/>
<feature type="region of interest" description="Disordered" evidence="1">
    <location>
        <begin position="509"/>
        <end position="551"/>
    </location>
</feature>
<evidence type="ECO:0000313" key="3">
    <source>
        <dbReference type="Proteomes" id="UP000003163"/>
    </source>
</evidence>
<reference evidence="2 3" key="1">
    <citation type="submission" date="2011-08" db="EMBL/GenBank/DDBJ databases">
        <authorList>
            <person name="Liu Z.J."/>
            <person name="Shi F.L."/>
            <person name="Lu J.Q."/>
            <person name="Li M."/>
            <person name="Wang Z.L."/>
        </authorList>
    </citation>
    <scope>NUCLEOTIDE SEQUENCE [LARGE SCALE GENOMIC DNA]</scope>
    <source>
        <strain evidence="2 3">USNM 41457</strain>
    </source>
</reference>